<organism evidence="1 2">
    <name type="scientific">Dentiscutata heterogama</name>
    <dbReference type="NCBI Taxonomy" id="1316150"/>
    <lineage>
        <taxon>Eukaryota</taxon>
        <taxon>Fungi</taxon>
        <taxon>Fungi incertae sedis</taxon>
        <taxon>Mucoromycota</taxon>
        <taxon>Glomeromycotina</taxon>
        <taxon>Glomeromycetes</taxon>
        <taxon>Diversisporales</taxon>
        <taxon>Gigasporaceae</taxon>
        <taxon>Dentiscutata</taxon>
    </lineage>
</organism>
<dbReference type="Proteomes" id="UP000789702">
    <property type="component" value="Unassembled WGS sequence"/>
</dbReference>
<reference evidence="1" key="1">
    <citation type="submission" date="2021-06" db="EMBL/GenBank/DDBJ databases">
        <authorList>
            <person name="Kallberg Y."/>
            <person name="Tangrot J."/>
            <person name="Rosling A."/>
        </authorList>
    </citation>
    <scope>NUCLEOTIDE SEQUENCE</scope>
    <source>
        <strain evidence="1">IL203A</strain>
    </source>
</reference>
<accession>A0ACA9KR39</accession>
<dbReference type="EMBL" id="CAJVPU010001657">
    <property type="protein sequence ID" value="CAG8485562.1"/>
    <property type="molecule type" value="Genomic_DNA"/>
</dbReference>
<sequence length="123" mass="14394">MKPKKFDYTSSVPMSQMSNTSSSSLLSYFNAYNHDQIDSSSPSHFNIYEQDIISDFLLPCFNTYELALPYFSYEHNIENILSFYPNTYKYYDNINTSSLPYPGPYRYNSAMSTYINFQALVMH</sequence>
<proteinExistence type="predicted"/>
<name>A0ACA9KR39_9GLOM</name>
<evidence type="ECO:0000313" key="2">
    <source>
        <dbReference type="Proteomes" id="UP000789702"/>
    </source>
</evidence>
<protein>
    <submittedName>
        <fullName evidence="1">6585_t:CDS:1</fullName>
    </submittedName>
</protein>
<comment type="caution">
    <text evidence="1">The sequence shown here is derived from an EMBL/GenBank/DDBJ whole genome shotgun (WGS) entry which is preliminary data.</text>
</comment>
<keyword evidence="2" id="KW-1185">Reference proteome</keyword>
<evidence type="ECO:0000313" key="1">
    <source>
        <dbReference type="EMBL" id="CAG8485562.1"/>
    </source>
</evidence>
<gene>
    <name evidence="1" type="ORF">DHETER_LOCUS2323</name>
</gene>